<dbReference type="AlphaFoldDB" id="A0A211YPJ7"/>
<accession>A0A211YPJ7</accession>
<gene>
    <name evidence="3" type="ORF">Pdsh_03255</name>
</gene>
<evidence type="ECO:0008006" key="5">
    <source>
        <dbReference type="Google" id="ProtNLM"/>
    </source>
</evidence>
<evidence type="ECO:0000313" key="3">
    <source>
        <dbReference type="EMBL" id="OWJ54757.1"/>
    </source>
</evidence>
<comment type="caution">
    <text evidence="3">The sequence shown here is derived from an EMBL/GenBank/DDBJ whole genome shotgun (WGS) entry which is preliminary data.</text>
</comment>
<reference evidence="3 4" key="1">
    <citation type="submission" date="2017-05" db="EMBL/GenBank/DDBJ databases">
        <title>The draft genome of the hyperthermophilic archaeon 'Pyrodictium delaneyi strain Hulk', an iron and nitrate reducer, reveals the capacity for sulfate reduction.</title>
        <authorList>
            <person name="Demey L.M."/>
            <person name="Miller C."/>
            <person name="Manzella M."/>
            <person name="Reguera G."/>
            <person name="Kashefi K."/>
        </authorList>
    </citation>
    <scope>NUCLEOTIDE SEQUENCE [LARGE SCALE GENOMIC DNA]</scope>
    <source>
        <strain evidence="3 4">Hulk</strain>
    </source>
</reference>
<dbReference type="InterPro" id="IPR050192">
    <property type="entry name" value="CopG/NikR_regulator"/>
</dbReference>
<dbReference type="SUPFAM" id="SSF55021">
    <property type="entry name" value="ACT-like"/>
    <property type="match status" value="1"/>
</dbReference>
<dbReference type="InterPro" id="IPR038733">
    <property type="entry name" value="Predicted_DNA_bind_prot_RHH"/>
</dbReference>
<proteinExistence type="predicted"/>
<dbReference type="InterPro" id="IPR014864">
    <property type="entry name" value="TF_NikR_Ni-bd_C"/>
</dbReference>
<name>A0A211YPJ7_9CREN</name>
<dbReference type="Proteomes" id="UP000196694">
    <property type="component" value="Unassembled WGS sequence"/>
</dbReference>
<dbReference type="GO" id="GO:0003677">
    <property type="term" value="F:DNA binding"/>
    <property type="evidence" value="ECO:0007669"/>
    <property type="project" value="TreeGrafter"/>
</dbReference>
<feature type="domain" description="Predicted DNA-binding protein ribbon-helix-helix" evidence="2">
    <location>
        <begin position="14"/>
        <end position="57"/>
    </location>
</feature>
<dbReference type="InterPro" id="IPR045865">
    <property type="entry name" value="ACT-like_dom_sf"/>
</dbReference>
<evidence type="ECO:0000259" key="1">
    <source>
        <dbReference type="Pfam" id="PF08753"/>
    </source>
</evidence>
<dbReference type="PANTHER" id="PTHR34719:SF2">
    <property type="entry name" value="NICKEL-RESPONSIVE REGULATOR"/>
    <property type="match status" value="1"/>
</dbReference>
<dbReference type="SUPFAM" id="SSF47598">
    <property type="entry name" value="Ribbon-helix-helix"/>
    <property type="match status" value="1"/>
</dbReference>
<feature type="domain" description="Transcription factor NikR nickel binding C-terminal" evidence="1">
    <location>
        <begin position="78"/>
        <end position="128"/>
    </location>
</feature>
<dbReference type="InterPro" id="IPR027271">
    <property type="entry name" value="Acetolactate_synth/TF_NikR_C"/>
</dbReference>
<dbReference type="Gene3D" id="3.30.70.1150">
    <property type="entry name" value="ACT-like. Chain A, domain 2"/>
    <property type="match status" value="1"/>
</dbReference>
<dbReference type="CDD" id="cd22231">
    <property type="entry name" value="RHH_NikR_HicB-like"/>
    <property type="match status" value="1"/>
</dbReference>
<evidence type="ECO:0000313" key="4">
    <source>
        <dbReference type="Proteomes" id="UP000196694"/>
    </source>
</evidence>
<dbReference type="EMBL" id="NCQP01000002">
    <property type="protein sequence ID" value="OWJ54757.1"/>
    <property type="molecule type" value="Genomic_DNA"/>
</dbReference>
<dbReference type="GO" id="GO:0006355">
    <property type="term" value="P:regulation of DNA-templated transcription"/>
    <property type="evidence" value="ECO:0007669"/>
    <property type="project" value="InterPro"/>
</dbReference>
<sequence>MWLNPDRRYTVLTRRRRFGVSLPSGMAEELDALAARLRTDRSRLVEHAVASFLNEYKHYLYDHECSGVMIISGSFDRGRVASILDEYKDIILSTTHIHVNGLCTEIVVVQGSSGKIAEMHTKLSSVRGCNVRYIPFSTVNKTVEVNTE</sequence>
<protein>
    <recommendedName>
        <fullName evidence="5">CopG family transcriptional regulator</fullName>
    </recommendedName>
</protein>
<dbReference type="InterPro" id="IPR010985">
    <property type="entry name" value="Ribbon_hlx_hlx"/>
</dbReference>
<organism evidence="3 4">
    <name type="scientific">Pyrodictium delaneyi</name>
    <dbReference type="NCBI Taxonomy" id="1273541"/>
    <lineage>
        <taxon>Archaea</taxon>
        <taxon>Thermoproteota</taxon>
        <taxon>Thermoprotei</taxon>
        <taxon>Desulfurococcales</taxon>
        <taxon>Pyrodictiaceae</taxon>
        <taxon>Pyrodictium</taxon>
    </lineage>
</organism>
<dbReference type="PANTHER" id="PTHR34719">
    <property type="entry name" value="NICKEL-RESPONSIVE REGULATOR"/>
    <property type="match status" value="1"/>
</dbReference>
<dbReference type="Pfam" id="PF08753">
    <property type="entry name" value="NikR_C"/>
    <property type="match status" value="1"/>
</dbReference>
<dbReference type="Pfam" id="PF12651">
    <property type="entry name" value="RHH_3"/>
    <property type="match status" value="1"/>
</dbReference>
<evidence type="ECO:0000259" key="2">
    <source>
        <dbReference type="Pfam" id="PF12651"/>
    </source>
</evidence>
<keyword evidence="4" id="KW-1185">Reference proteome</keyword>